<dbReference type="EMBL" id="GG698489">
    <property type="protein sequence ID" value="EGD95583.1"/>
    <property type="molecule type" value="Genomic_DNA"/>
</dbReference>
<dbReference type="Proteomes" id="UP000009172">
    <property type="component" value="Unassembled WGS sequence"/>
</dbReference>
<evidence type="ECO:0008006" key="3">
    <source>
        <dbReference type="Google" id="ProtNLM"/>
    </source>
</evidence>
<dbReference type="AlphaFoldDB" id="F2RWA9"/>
<dbReference type="HOGENOM" id="CLU_033910_2_0_1"/>
<organism evidence="1 2">
    <name type="scientific">Trichophyton tonsurans (strain CBS 112818)</name>
    <name type="common">Scalp ringworm fungus</name>
    <dbReference type="NCBI Taxonomy" id="647933"/>
    <lineage>
        <taxon>Eukaryota</taxon>
        <taxon>Fungi</taxon>
        <taxon>Dikarya</taxon>
        <taxon>Ascomycota</taxon>
        <taxon>Pezizomycotina</taxon>
        <taxon>Eurotiomycetes</taxon>
        <taxon>Eurotiomycetidae</taxon>
        <taxon>Onygenales</taxon>
        <taxon>Arthrodermataceae</taxon>
        <taxon>Trichophyton</taxon>
    </lineage>
</organism>
<reference evidence="2" key="1">
    <citation type="journal article" date="2012" name="MBio">
        <title>Comparative genome analysis of Trichophyton rubrum and related dermatophytes reveals candidate genes involved in infection.</title>
        <authorList>
            <person name="Martinez D.A."/>
            <person name="Oliver B.G."/>
            <person name="Graeser Y."/>
            <person name="Goldberg J.M."/>
            <person name="Li W."/>
            <person name="Martinez-Rossi N.M."/>
            <person name="Monod M."/>
            <person name="Shelest E."/>
            <person name="Barton R.C."/>
            <person name="Birch E."/>
            <person name="Brakhage A.A."/>
            <person name="Chen Z."/>
            <person name="Gurr S.J."/>
            <person name="Heiman D."/>
            <person name="Heitman J."/>
            <person name="Kosti I."/>
            <person name="Rossi A."/>
            <person name="Saif S."/>
            <person name="Samalova M."/>
            <person name="Saunders C.W."/>
            <person name="Shea T."/>
            <person name="Summerbell R.C."/>
            <person name="Xu J."/>
            <person name="Young S."/>
            <person name="Zeng Q."/>
            <person name="Birren B.W."/>
            <person name="Cuomo C.A."/>
            <person name="White T.C."/>
        </authorList>
    </citation>
    <scope>NUCLEOTIDE SEQUENCE [LARGE SCALE GENOMIC DNA]</scope>
    <source>
        <strain evidence="2">CBS 112818</strain>
    </source>
</reference>
<accession>F2RWA9</accession>
<protein>
    <recommendedName>
        <fullName evidence="3">Ubiquinol-cytochrome-c reductase cytochrome c1</fullName>
    </recommendedName>
</protein>
<gene>
    <name evidence="1" type="ORF">TESG_03056</name>
</gene>
<sequence>MSSSTHDQQRVFLAYRAYFNKQNSSSGKKRKKIAKLVRSHEQSMKPLVECLGNKRIVAILQGLLERGVFSSESQAKVAFPSLFPTSAAQGAQHSASKSERVVPQDGVTRQVQSLDEHYLAGDCDLDNCHIFNHDVRCPTVTINGMQVPSLGPSFLPYAVQHALLTKIQYVLEECCYEFTSKWAPTLLLKKNWVCPEAIELNQWVRVMIQDTSSLPAGALEDKHKANISEIFEPVIEVRHSAVHRLPVCTERLERFIDGAMVFVTMLRDPLRESQLQELGVELKRIIKQLELSKHIQETQLQKKLDNIFKQRADLDKREKDAVATVEEEYKENRRLAGLSVEKSIRSVFKMGEKSDNLPERPCETDHEKFCL</sequence>
<proteinExistence type="predicted"/>
<name>F2RWA9_TRIT1</name>
<keyword evidence="2" id="KW-1185">Reference proteome</keyword>
<evidence type="ECO:0000313" key="2">
    <source>
        <dbReference type="Proteomes" id="UP000009172"/>
    </source>
</evidence>
<evidence type="ECO:0000313" key="1">
    <source>
        <dbReference type="EMBL" id="EGD95583.1"/>
    </source>
</evidence>